<dbReference type="Gene3D" id="3.30.420.40">
    <property type="match status" value="1"/>
</dbReference>
<evidence type="ECO:0000256" key="8">
    <source>
        <dbReference type="ARBA" id="ARBA00044613"/>
    </source>
</evidence>
<reference evidence="13 14" key="2">
    <citation type="journal article" date="2022" name="Mol. Biol. Evol.">
        <title>Comparative Genomics Reveals Insights into the Divergent Evolution of Astigmatic Mites and Household Pest Adaptations.</title>
        <authorList>
            <person name="Xiong Q."/>
            <person name="Wan A.T."/>
            <person name="Liu X."/>
            <person name="Fung C.S."/>
            <person name="Xiao X."/>
            <person name="Malainual N."/>
            <person name="Hou J."/>
            <person name="Wang L."/>
            <person name="Wang M."/>
            <person name="Yang K.Y."/>
            <person name="Cui Y."/>
            <person name="Leung E.L."/>
            <person name="Nong W."/>
            <person name="Shin S.K."/>
            <person name="Au S.W."/>
            <person name="Jeong K.Y."/>
            <person name="Chew F.T."/>
            <person name="Hui J.H."/>
            <person name="Leung T.F."/>
            <person name="Tungtrongchitr A."/>
            <person name="Zhong N."/>
            <person name="Liu Z."/>
            <person name="Tsui S.K."/>
        </authorList>
    </citation>
    <scope>NUCLEOTIDE SEQUENCE [LARGE SCALE GENOMIC DNA]</scope>
    <source>
        <strain evidence="13">Derp</strain>
    </source>
</reference>
<feature type="domain" description="Hexokinase C-terminal" evidence="12">
    <location>
        <begin position="239"/>
        <end position="485"/>
    </location>
</feature>
<comment type="catalytic activity">
    <reaction evidence="9">
        <text>D-glucose + ATP = D-glucose 6-phosphate + ADP + H(+)</text>
        <dbReference type="Rhea" id="RHEA:17825"/>
        <dbReference type="ChEBI" id="CHEBI:4167"/>
        <dbReference type="ChEBI" id="CHEBI:15378"/>
        <dbReference type="ChEBI" id="CHEBI:30616"/>
        <dbReference type="ChEBI" id="CHEBI:61548"/>
        <dbReference type="ChEBI" id="CHEBI:456216"/>
        <dbReference type="EC" id="2.7.1.1"/>
    </reaction>
    <physiologicalReaction direction="left-to-right" evidence="9">
        <dbReference type="Rhea" id="RHEA:17826"/>
    </physiologicalReaction>
</comment>
<evidence type="ECO:0000256" key="4">
    <source>
        <dbReference type="ARBA" id="ARBA00022679"/>
    </source>
</evidence>
<dbReference type="InterPro" id="IPR022672">
    <property type="entry name" value="Hexokinase_N"/>
</dbReference>
<name>A0ABQ8JCS2_DERPT</name>
<evidence type="ECO:0000256" key="1">
    <source>
        <dbReference type="ARBA" id="ARBA00004888"/>
    </source>
</evidence>
<dbReference type="InterPro" id="IPR001312">
    <property type="entry name" value="Hexokinase"/>
</dbReference>
<proteinExistence type="inferred from homology"/>
<comment type="pathway">
    <text evidence="1">Carbohydrate degradation; glycolysis; D-glyceraldehyde 3-phosphate and glycerone phosphate from D-glucose: step 1/4.</text>
</comment>
<evidence type="ECO:0000256" key="5">
    <source>
        <dbReference type="ARBA" id="ARBA00022741"/>
    </source>
</evidence>
<accession>A0ABQ8JCS2</accession>
<dbReference type="Pfam" id="PF00349">
    <property type="entry name" value="Hexokinase_1"/>
    <property type="match status" value="1"/>
</dbReference>
<gene>
    <name evidence="13" type="ORF">DERP_014018</name>
</gene>
<comment type="similarity">
    <text evidence="3 10">Belongs to the hexokinase family.</text>
</comment>
<feature type="domain" description="Hexokinase N-terminal" evidence="11">
    <location>
        <begin position="40"/>
        <end position="230"/>
    </location>
</feature>
<dbReference type="InterPro" id="IPR043129">
    <property type="entry name" value="ATPase_NBD"/>
</dbReference>
<evidence type="ECO:0000256" key="2">
    <source>
        <dbReference type="ARBA" id="ARBA00005028"/>
    </source>
</evidence>
<dbReference type="Proteomes" id="UP000887458">
    <property type="component" value="Unassembled WGS sequence"/>
</dbReference>
<evidence type="ECO:0000256" key="6">
    <source>
        <dbReference type="ARBA" id="ARBA00022777"/>
    </source>
</evidence>
<keyword evidence="10" id="KW-0324">Glycolysis</keyword>
<dbReference type="SUPFAM" id="SSF53067">
    <property type="entry name" value="Actin-like ATPase domain"/>
    <property type="match status" value="2"/>
</dbReference>
<organism evidence="13 14">
    <name type="scientific">Dermatophagoides pteronyssinus</name>
    <name type="common">European house dust mite</name>
    <dbReference type="NCBI Taxonomy" id="6956"/>
    <lineage>
        <taxon>Eukaryota</taxon>
        <taxon>Metazoa</taxon>
        <taxon>Ecdysozoa</taxon>
        <taxon>Arthropoda</taxon>
        <taxon>Chelicerata</taxon>
        <taxon>Arachnida</taxon>
        <taxon>Acari</taxon>
        <taxon>Acariformes</taxon>
        <taxon>Sarcoptiformes</taxon>
        <taxon>Astigmata</taxon>
        <taxon>Psoroptidia</taxon>
        <taxon>Analgoidea</taxon>
        <taxon>Pyroglyphidae</taxon>
        <taxon>Dermatophagoidinae</taxon>
        <taxon>Dermatophagoides</taxon>
    </lineage>
</organism>
<protein>
    <recommendedName>
        <fullName evidence="10">Phosphotransferase</fullName>
        <ecNumber evidence="10">2.7.1.-</ecNumber>
    </recommendedName>
</protein>
<reference evidence="13 14" key="1">
    <citation type="journal article" date="2018" name="J. Allergy Clin. Immunol.">
        <title>High-quality assembly of Dermatophagoides pteronyssinus genome and transcriptome reveals a wide range of novel allergens.</title>
        <authorList>
            <person name="Liu X.Y."/>
            <person name="Yang K.Y."/>
            <person name="Wang M.Q."/>
            <person name="Kwok J.S."/>
            <person name="Zeng X."/>
            <person name="Yang Z."/>
            <person name="Xiao X.J."/>
            <person name="Lau C.P."/>
            <person name="Li Y."/>
            <person name="Huang Z.M."/>
            <person name="Ba J.G."/>
            <person name="Yim A.K."/>
            <person name="Ouyang C.Y."/>
            <person name="Ngai S.M."/>
            <person name="Chan T.F."/>
            <person name="Leung E.L."/>
            <person name="Liu L."/>
            <person name="Liu Z.G."/>
            <person name="Tsui S.K."/>
        </authorList>
    </citation>
    <scope>NUCLEOTIDE SEQUENCE [LARGE SCALE GENOMIC DNA]</scope>
    <source>
        <strain evidence="13">Derp</strain>
    </source>
</reference>
<dbReference type="EC" id="2.7.1.-" evidence="10"/>
<dbReference type="EMBL" id="NJHN03000049">
    <property type="protein sequence ID" value="KAH9420399.1"/>
    <property type="molecule type" value="Genomic_DNA"/>
</dbReference>
<keyword evidence="14" id="KW-1185">Reference proteome</keyword>
<dbReference type="PANTHER" id="PTHR19443:SF24">
    <property type="entry name" value="PHOSPHOTRANSFERASE"/>
    <property type="match status" value="1"/>
</dbReference>
<dbReference type="PANTHER" id="PTHR19443">
    <property type="entry name" value="HEXOKINASE"/>
    <property type="match status" value="1"/>
</dbReference>
<evidence type="ECO:0000256" key="3">
    <source>
        <dbReference type="ARBA" id="ARBA00009225"/>
    </source>
</evidence>
<keyword evidence="7 10" id="KW-0067">ATP-binding</keyword>
<dbReference type="Pfam" id="PF03727">
    <property type="entry name" value="Hexokinase_2"/>
    <property type="match status" value="1"/>
</dbReference>
<evidence type="ECO:0000313" key="14">
    <source>
        <dbReference type="Proteomes" id="UP000887458"/>
    </source>
</evidence>
<sequence length="491" mass="54824">MPYVPKTEDEFYLQQDPFFHPTLQIENDGRKAKVFNLVGGFLLPKHHVDRLVGQFGDVIDRSLNGGHVQPDGFPMFNTFVTKFPNNQQAGDFLGLDIGGTNLRIASVHLEPGQPINDKLINLESFAVPVEVRQGESGKFFDHLAQSIGSFLEKHFPQRTEPISLGFTFSFGYEQLSINHGRCVQFGIQTNLPDALGKCPRQLLQNSIDSAGLPVKVVVLANDSTTTLIYGRFLDEKTRASLILGSGSNVAYIEKVERDKRIKDAVKVFGADNATEFIINSECVMYGDHNEMDFAKTRYDIELDSKSLLPNSYTYEKMLGGAFLGELFRLALLDLIRNDLLLGGKMSTMLEQPNSISTSFLSCIDFESVCSQYHSFEQIDSMLIHQFDYQPEDIEMDDRKIIAYVSALITARCALLCAIELAPFINRMDNEYEVVHVSCDGSLFSKHPKMDRLINGFLGQLCPAKQTKVFSTQNGGVIGSAMLAACYNNDNQ</sequence>
<keyword evidence="6 10" id="KW-0418">Kinase</keyword>
<comment type="pathway">
    <text evidence="2">Carbohydrate metabolism; hexose metabolism.</text>
</comment>
<dbReference type="InterPro" id="IPR022673">
    <property type="entry name" value="Hexokinase_C"/>
</dbReference>
<comment type="catalytic activity">
    <reaction evidence="8">
        <text>a D-hexose + ATP = a D-hexose 6-phosphate + ADP + H(+)</text>
        <dbReference type="Rhea" id="RHEA:22740"/>
        <dbReference type="ChEBI" id="CHEBI:4194"/>
        <dbReference type="ChEBI" id="CHEBI:15378"/>
        <dbReference type="ChEBI" id="CHEBI:30616"/>
        <dbReference type="ChEBI" id="CHEBI:229467"/>
        <dbReference type="ChEBI" id="CHEBI:456216"/>
        <dbReference type="EC" id="2.7.1.1"/>
    </reaction>
    <physiologicalReaction direction="left-to-right" evidence="8">
        <dbReference type="Rhea" id="RHEA:22741"/>
    </physiologicalReaction>
</comment>
<evidence type="ECO:0000256" key="10">
    <source>
        <dbReference type="RuleBase" id="RU362007"/>
    </source>
</evidence>
<dbReference type="PRINTS" id="PR00475">
    <property type="entry name" value="HEXOKINASE"/>
</dbReference>
<evidence type="ECO:0000313" key="13">
    <source>
        <dbReference type="EMBL" id="KAH9420399.1"/>
    </source>
</evidence>
<keyword evidence="5 10" id="KW-0547">Nucleotide-binding</keyword>
<dbReference type="PROSITE" id="PS51748">
    <property type="entry name" value="HEXOKINASE_2"/>
    <property type="match status" value="1"/>
</dbReference>
<comment type="caution">
    <text evidence="13">The sequence shown here is derived from an EMBL/GenBank/DDBJ whole genome shotgun (WGS) entry which is preliminary data.</text>
</comment>
<evidence type="ECO:0000259" key="12">
    <source>
        <dbReference type="Pfam" id="PF03727"/>
    </source>
</evidence>
<dbReference type="Gene3D" id="3.40.367.20">
    <property type="match status" value="1"/>
</dbReference>
<keyword evidence="4 10" id="KW-0808">Transferase</keyword>
<evidence type="ECO:0000256" key="7">
    <source>
        <dbReference type="ARBA" id="ARBA00022840"/>
    </source>
</evidence>
<evidence type="ECO:0000259" key="11">
    <source>
        <dbReference type="Pfam" id="PF00349"/>
    </source>
</evidence>
<evidence type="ECO:0000256" key="9">
    <source>
        <dbReference type="ARBA" id="ARBA00048160"/>
    </source>
</evidence>